<dbReference type="GO" id="GO:0000981">
    <property type="term" value="F:DNA-binding transcription factor activity, RNA polymerase II-specific"/>
    <property type="evidence" value="ECO:0007669"/>
    <property type="project" value="InterPro"/>
</dbReference>
<dbReference type="Gene3D" id="4.10.240.10">
    <property type="entry name" value="Zn(2)-C6 fungal-type DNA-binding domain"/>
    <property type="match status" value="1"/>
</dbReference>
<sequence>MLIMVGRKRKIKCDEQKPSCYNCTRSSYKCVWPTGGQSLSRSTEFKLEKCSHRQIRFKEVNTVTNVKSKKQRRASRTMTIGDGLFAGTFGVLDLSGPSVDVDANSGSSADPGLIEGLCCPSKVSDNGGEMEEFVTAKAHHDCLEVDFGPSERLEPLGYSPTQESTPLELIRTNSINSIISIEQENSNIEMNKEAQEDAIFRKYLEEQIKKFVPSSQLNGYSTWLLGVDMTEEDAFFYDVFVKGFMISCSPQFAHRDLQPGAVFIPPGTQNPILRSVFYACGAAFLCMRRNEMKRVAELKYQECLDKLYNFIDSGEISGNEHWLLVAILCLCLRERYHGEDINKHIVHVTTALQVIRYWQSNKLKSNASISSGRRLSIGEDGCPRILEVGDVEEDALPLDTEDLVI</sequence>
<keyword evidence="4" id="KW-1185">Reference proteome</keyword>
<evidence type="ECO:0000313" key="3">
    <source>
        <dbReference type="EMBL" id="GME80483.1"/>
    </source>
</evidence>
<dbReference type="PROSITE" id="PS50048">
    <property type="entry name" value="ZN2_CY6_FUNGAL_2"/>
    <property type="match status" value="1"/>
</dbReference>
<evidence type="ECO:0000256" key="1">
    <source>
        <dbReference type="ARBA" id="ARBA00023242"/>
    </source>
</evidence>
<evidence type="ECO:0000259" key="2">
    <source>
        <dbReference type="PROSITE" id="PS50048"/>
    </source>
</evidence>
<dbReference type="OrthoDB" id="3598904at2759"/>
<protein>
    <submittedName>
        <fullName evidence="3">Unnamed protein product</fullName>
    </submittedName>
</protein>
<dbReference type="PANTHER" id="PTHR37534">
    <property type="entry name" value="TRANSCRIPTIONAL ACTIVATOR PROTEIN UGA3"/>
    <property type="match status" value="1"/>
</dbReference>
<dbReference type="AlphaFoldDB" id="A0A9W6WKM0"/>
<dbReference type="SMART" id="SM00066">
    <property type="entry name" value="GAL4"/>
    <property type="match status" value="1"/>
</dbReference>
<dbReference type="Proteomes" id="UP001165063">
    <property type="component" value="Unassembled WGS sequence"/>
</dbReference>
<dbReference type="PANTHER" id="PTHR37534:SF46">
    <property type="entry name" value="ZN(II)2CYS6 TRANSCRIPTION FACTOR (EUROFUNG)"/>
    <property type="match status" value="1"/>
</dbReference>
<keyword evidence="1" id="KW-0539">Nucleus</keyword>
<dbReference type="SUPFAM" id="SSF57701">
    <property type="entry name" value="Zn2/Cys6 DNA-binding domain"/>
    <property type="match status" value="1"/>
</dbReference>
<proteinExistence type="predicted"/>
<dbReference type="Pfam" id="PF00172">
    <property type="entry name" value="Zn_clus"/>
    <property type="match status" value="1"/>
</dbReference>
<dbReference type="EMBL" id="BSXU01014241">
    <property type="protein sequence ID" value="GME80483.1"/>
    <property type="molecule type" value="Genomic_DNA"/>
</dbReference>
<dbReference type="GO" id="GO:0008270">
    <property type="term" value="F:zinc ion binding"/>
    <property type="evidence" value="ECO:0007669"/>
    <property type="project" value="InterPro"/>
</dbReference>
<dbReference type="InterPro" id="IPR036864">
    <property type="entry name" value="Zn2-C6_fun-type_DNA-bd_sf"/>
</dbReference>
<evidence type="ECO:0000313" key="4">
    <source>
        <dbReference type="Proteomes" id="UP001165063"/>
    </source>
</evidence>
<feature type="domain" description="Zn(2)-C6 fungal-type" evidence="2">
    <location>
        <begin position="7"/>
        <end position="32"/>
    </location>
</feature>
<comment type="caution">
    <text evidence="3">The sequence shown here is derived from an EMBL/GenBank/DDBJ whole genome shotgun (WGS) entry which is preliminary data.</text>
</comment>
<gene>
    <name evidence="3" type="ORF">Amon01_000985400</name>
</gene>
<dbReference type="CDD" id="cd00067">
    <property type="entry name" value="GAL4"/>
    <property type="match status" value="1"/>
</dbReference>
<dbReference type="InterPro" id="IPR001138">
    <property type="entry name" value="Zn2Cys6_DnaBD"/>
</dbReference>
<organism evidence="3 4">
    <name type="scientific">Ambrosiozyma monospora</name>
    <name type="common">Yeast</name>
    <name type="synonym">Endomycopsis monosporus</name>
    <dbReference type="NCBI Taxonomy" id="43982"/>
    <lineage>
        <taxon>Eukaryota</taxon>
        <taxon>Fungi</taxon>
        <taxon>Dikarya</taxon>
        <taxon>Ascomycota</taxon>
        <taxon>Saccharomycotina</taxon>
        <taxon>Pichiomycetes</taxon>
        <taxon>Pichiales</taxon>
        <taxon>Pichiaceae</taxon>
        <taxon>Ambrosiozyma</taxon>
    </lineage>
</organism>
<name>A0A9W6WKM0_AMBMO</name>
<reference evidence="3" key="1">
    <citation type="submission" date="2023-04" db="EMBL/GenBank/DDBJ databases">
        <title>Ambrosiozyma monospora NBRC 1965.</title>
        <authorList>
            <person name="Ichikawa N."/>
            <person name="Sato H."/>
            <person name="Tonouchi N."/>
        </authorList>
    </citation>
    <scope>NUCLEOTIDE SEQUENCE</scope>
    <source>
        <strain evidence="3">NBRC 1965</strain>
    </source>
</reference>
<accession>A0A9W6WKM0</accession>